<comment type="similarity">
    <text evidence="1">Belongs to the phosphatidylethanolamine-binding protein family.</text>
</comment>
<dbReference type="STRING" id="42251.A0A2T6ZWQ4"/>
<dbReference type="EMBL" id="NESQ01000078">
    <property type="protein sequence ID" value="PUU79906.1"/>
    <property type="molecule type" value="Genomic_DNA"/>
</dbReference>
<feature type="chain" id="PRO_5015667277" evidence="2">
    <location>
        <begin position="19"/>
        <end position="194"/>
    </location>
</feature>
<keyword evidence="2" id="KW-0732">Signal</keyword>
<organism evidence="3 4">
    <name type="scientific">Tuber borchii</name>
    <name type="common">White truffle</name>
    <dbReference type="NCBI Taxonomy" id="42251"/>
    <lineage>
        <taxon>Eukaryota</taxon>
        <taxon>Fungi</taxon>
        <taxon>Dikarya</taxon>
        <taxon>Ascomycota</taxon>
        <taxon>Pezizomycotina</taxon>
        <taxon>Pezizomycetes</taxon>
        <taxon>Pezizales</taxon>
        <taxon>Tuberaceae</taxon>
        <taxon>Tuber</taxon>
    </lineage>
</organism>
<reference evidence="3 4" key="1">
    <citation type="submission" date="2017-04" db="EMBL/GenBank/DDBJ databases">
        <title>Draft genome sequence of Tuber borchii Vittad., a whitish edible truffle.</title>
        <authorList>
            <consortium name="DOE Joint Genome Institute"/>
            <person name="Murat C."/>
            <person name="Kuo A."/>
            <person name="Barry K.W."/>
            <person name="Clum A."/>
            <person name="Dockter R.B."/>
            <person name="Fauchery L."/>
            <person name="Iotti M."/>
            <person name="Kohler A."/>
            <person name="Labutti K."/>
            <person name="Lindquist E.A."/>
            <person name="Lipzen A."/>
            <person name="Ohm R.A."/>
            <person name="Wang M."/>
            <person name="Grigoriev I.V."/>
            <person name="Zambonelli A."/>
            <person name="Martin F.M."/>
        </authorList>
    </citation>
    <scope>NUCLEOTIDE SEQUENCE [LARGE SCALE GENOMIC DNA]</scope>
    <source>
        <strain evidence="3 4">Tbo3840</strain>
    </source>
</reference>
<dbReference type="Pfam" id="PF01161">
    <property type="entry name" value="PBP"/>
    <property type="match status" value="1"/>
</dbReference>
<dbReference type="CDD" id="cd00866">
    <property type="entry name" value="PEBP_euk"/>
    <property type="match status" value="1"/>
</dbReference>
<dbReference type="InterPro" id="IPR001858">
    <property type="entry name" value="Phosphatidylethanolamine-bd_CS"/>
</dbReference>
<dbReference type="InterPro" id="IPR035810">
    <property type="entry name" value="PEBP_euk"/>
</dbReference>
<gene>
    <name evidence="3" type="ORF">B9Z19DRAFT_1063893</name>
</gene>
<dbReference type="Proteomes" id="UP000244722">
    <property type="component" value="Unassembled WGS sequence"/>
</dbReference>
<evidence type="ECO:0000256" key="2">
    <source>
        <dbReference type="SAM" id="SignalP"/>
    </source>
</evidence>
<dbReference type="PROSITE" id="PS01220">
    <property type="entry name" value="PBP"/>
    <property type="match status" value="1"/>
</dbReference>
<comment type="caution">
    <text evidence="3">The sequence shown here is derived from an EMBL/GenBank/DDBJ whole genome shotgun (WGS) entry which is preliminary data.</text>
</comment>
<protein>
    <submittedName>
        <fullName evidence="3">Phosphatidylethanolamine-binding protein</fullName>
    </submittedName>
</protein>
<sequence>MLPSVVFSTILLTSVVWAQIPDQFTSGFNNNTISLVVTYGANKVTDGEKLSLNVVKSSPTLALGDSSSLNTNSRYIVIMIDPDAPSRANPTAANFLHWVKTDLRIRSSTATNITADNATAAFSYLSPAPVQGSGPHRYTFLLFDQPRRDGFVLQGLPANDLPASRVGFNVSAWMVVNGLAPAKAGTYFLAEFEG</sequence>
<feature type="signal peptide" evidence="2">
    <location>
        <begin position="1"/>
        <end position="18"/>
    </location>
</feature>
<evidence type="ECO:0000313" key="3">
    <source>
        <dbReference type="EMBL" id="PUU79906.1"/>
    </source>
</evidence>
<evidence type="ECO:0000313" key="4">
    <source>
        <dbReference type="Proteomes" id="UP000244722"/>
    </source>
</evidence>
<evidence type="ECO:0000256" key="1">
    <source>
        <dbReference type="ARBA" id="ARBA00007091"/>
    </source>
</evidence>
<dbReference type="SUPFAM" id="SSF49777">
    <property type="entry name" value="PEBP-like"/>
    <property type="match status" value="1"/>
</dbReference>
<dbReference type="OrthoDB" id="2506647at2759"/>
<dbReference type="PANTHER" id="PTHR11362:SF82">
    <property type="entry name" value="PHOSPHATIDYLETHANOLAMINE-BINDING PROTEIN 4"/>
    <property type="match status" value="1"/>
</dbReference>
<dbReference type="InterPro" id="IPR036610">
    <property type="entry name" value="PEBP-like_sf"/>
</dbReference>
<name>A0A2T6ZWQ4_TUBBO</name>
<dbReference type="Gene3D" id="3.90.280.10">
    <property type="entry name" value="PEBP-like"/>
    <property type="match status" value="1"/>
</dbReference>
<dbReference type="PANTHER" id="PTHR11362">
    <property type="entry name" value="PHOSPHATIDYLETHANOLAMINE-BINDING PROTEIN"/>
    <property type="match status" value="1"/>
</dbReference>
<keyword evidence="4" id="KW-1185">Reference proteome</keyword>
<proteinExistence type="inferred from homology"/>
<accession>A0A2T6ZWQ4</accession>
<dbReference type="AlphaFoldDB" id="A0A2T6ZWQ4"/>
<dbReference type="InterPro" id="IPR008914">
    <property type="entry name" value="PEBP"/>
</dbReference>